<feature type="domain" description="MOSC" evidence="2">
    <location>
        <begin position="32"/>
        <end position="166"/>
    </location>
</feature>
<dbReference type="PANTHER" id="PTHR30212">
    <property type="entry name" value="PROTEIN YIIM"/>
    <property type="match status" value="1"/>
</dbReference>
<sequence length="214" mass="23232">MDSTSSILSVQTGRAFDADWAGRLKRTAIDKTPVEGGAHVGPNGLEGDQQADLEHHGGRDKAVYAYAREDLDLWEARIGRTLANGSFGENLTTTGLDLLDTVVGERWRAGGALLEVTLPRTPCGVFQAWLAERQWVRRFTEEGRTGVYLRVLEPGHVAPGDPVTVEHRPEHGLTVLSGFRASRAGDADTLRRLAGLPDAAPVWSDQAERALARS</sequence>
<dbReference type="Proteomes" id="UP000806528">
    <property type="component" value="Unassembled WGS sequence"/>
</dbReference>
<name>A0ABR9PCX4_9ACTN</name>
<dbReference type="InterPro" id="IPR005302">
    <property type="entry name" value="MoCF_Sase_C"/>
</dbReference>
<dbReference type="PROSITE" id="PS51340">
    <property type="entry name" value="MOSC"/>
    <property type="match status" value="1"/>
</dbReference>
<dbReference type="InterPro" id="IPR052353">
    <property type="entry name" value="Benzoxazolinone_Detox_Enz"/>
</dbReference>
<comment type="caution">
    <text evidence="3">The sequence shown here is derived from an EMBL/GenBank/DDBJ whole genome shotgun (WGS) entry which is preliminary data.</text>
</comment>
<dbReference type="EMBL" id="JADBGI010000027">
    <property type="protein sequence ID" value="MBE3001696.1"/>
    <property type="molecule type" value="Genomic_DNA"/>
</dbReference>
<evidence type="ECO:0000259" key="2">
    <source>
        <dbReference type="PROSITE" id="PS51340"/>
    </source>
</evidence>
<accession>A0ABR9PCX4</accession>
<dbReference type="Pfam" id="PF03473">
    <property type="entry name" value="MOSC"/>
    <property type="match status" value="1"/>
</dbReference>
<evidence type="ECO:0000313" key="3">
    <source>
        <dbReference type="EMBL" id="MBE3001696.1"/>
    </source>
</evidence>
<evidence type="ECO:0000256" key="1">
    <source>
        <dbReference type="SAM" id="MobiDB-lite"/>
    </source>
</evidence>
<feature type="region of interest" description="Disordered" evidence="1">
    <location>
        <begin position="32"/>
        <end position="52"/>
    </location>
</feature>
<proteinExistence type="predicted"/>
<gene>
    <name evidence="3" type="ORF">IDM40_23800</name>
</gene>
<dbReference type="InterPro" id="IPR011037">
    <property type="entry name" value="Pyrv_Knase-like_insert_dom_sf"/>
</dbReference>
<organism evidence="3 4">
    <name type="scientific">Nocardiopsis coralli</name>
    <dbReference type="NCBI Taxonomy" id="2772213"/>
    <lineage>
        <taxon>Bacteria</taxon>
        <taxon>Bacillati</taxon>
        <taxon>Actinomycetota</taxon>
        <taxon>Actinomycetes</taxon>
        <taxon>Streptosporangiales</taxon>
        <taxon>Nocardiopsidaceae</taxon>
        <taxon>Nocardiopsis</taxon>
    </lineage>
</organism>
<dbReference type="SUPFAM" id="SSF50800">
    <property type="entry name" value="PK beta-barrel domain-like"/>
    <property type="match status" value="1"/>
</dbReference>
<evidence type="ECO:0000313" key="4">
    <source>
        <dbReference type="Proteomes" id="UP000806528"/>
    </source>
</evidence>
<reference evidence="3 4" key="1">
    <citation type="submission" date="2020-09" db="EMBL/GenBank/DDBJ databases">
        <title>Diversity and distribution of actinomycetes associated with coral in the coast of Hainan.</title>
        <authorList>
            <person name="Li F."/>
        </authorList>
    </citation>
    <scope>NUCLEOTIDE SEQUENCE [LARGE SCALE GENOMIC DNA]</scope>
    <source>
        <strain evidence="3 4">HNM0947</strain>
    </source>
</reference>
<dbReference type="Gene3D" id="2.40.33.20">
    <property type="entry name" value="PK beta-barrel domain-like"/>
    <property type="match status" value="1"/>
</dbReference>
<dbReference type="RefSeq" id="WP_193124288.1">
    <property type="nucleotide sequence ID" value="NZ_JADBGI010000027.1"/>
</dbReference>
<protein>
    <submittedName>
        <fullName evidence="3">MOSC domain-containing protein</fullName>
    </submittedName>
</protein>
<keyword evidence="4" id="KW-1185">Reference proteome</keyword>
<dbReference type="PANTHER" id="PTHR30212:SF2">
    <property type="entry name" value="PROTEIN YIIM"/>
    <property type="match status" value="1"/>
</dbReference>